<dbReference type="Proteomes" id="UP001148018">
    <property type="component" value="Unassembled WGS sequence"/>
</dbReference>
<proteinExistence type="predicted"/>
<dbReference type="EMBL" id="JANIIK010000047">
    <property type="protein sequence ID" value="KAJ3600755.1"/>
    <property type="molecule type" value="Genomic_DNA"/>
</dbReference>
<name>A0A9Q0E8E3_9TELE</name>
<protein>
    <submittedName>
        <fullName evidence="1">Uncharacterized protein</fullName>
    </submittedName>
</protein>
<evidence type="ECO:0000313" key="2">
    <source>
        <dbReference type="Proteomes" id="UP001148018"/>
    </source>
</evidence>
<comment type="caution">
    <text evidence="1">The sequence shown here is derived from an EMBL/GenBank/DDBJ whole genome shotgun (WGS) entry which is preliminary data.</text>
</comment>
<evidence type="ECO:0000313" key="1">
    <source>
        <dbReference type="EMBL" id="KAJ3600755.1"/>
    </source>
</evidence>
<reference evidence="1" key="1">
    <citation type="submission" date="2022-07" db="EMBL/GenBank/DDBJ databases">
        <title>Chromosome-level genome of Muraenolepis orangiensis.</title>
        <authorList>
            <person name="Kim J."/>
        </authorList>
    </citation>
    <scope>NUCLEOTIDE SEQUENCE</scope>
    <source>
        <strain evidence="1">KU_S4_2022</strain>
        <tissue evidence="1">Muscle</tissue>
    </source>
</reference>
<dbReference type="AlphaFoldDB" id="A0A9Q0E8E3"/>
<keyword evidence="2" id="KW-1185">Reference proteome</keyword>
<accession>A0A9Q0E8E3</accession>
<gene>
    <name evidence="1" type="ORF">NHX12_031730</name>
</gene>
<organism evidence="1 2">
    <name type="scientific">Muraenolepis orangiensis</name>
    <name type="common">Patagonian moray cod</name>
    <dbReference type="NCBI Taxonomy" id="630683"/>
    <lineage>
        <taxon>Eukaryota</taxon>
        <taxon>Metazoa</taxon>
        <taxon>Chordata</taxon>
        <taxon>Craniata</taxon>
        <taxon>Vertebrata</taxon>
        <taxon>Euteleostomi</taxon>
        <taxon>Actinopterygii</taxon>
        <taxon>Neopterygii</taxon>
        <taxon>Teleostei</taxon>
        <taxon>Neoteleostei</taxon>
        <taxon>Acanthomorphata</taxon>
        <taxon>Zeiogadaria</taxon>
        <taxon>Gadariae</taxon>
        <taxon>Gadiformes</taxon>
        <taxon>Muraenolepidoidei</taxon>
        <taxon>Muraenolepididae</taxon>
        <taxon>Muraenolepis</taxon>
    </lineage>
</organism>
<sequence length="81" mass="9452">MEREKRRWFVMSISAVKVRVVSVLLITRCSYHHDDMETPSPSVYPGPPVNQDTLWPELIIRDNRNTRMPRNLENGTGRDGE</sequence>